<dbReference type="HOGENOM" id="CLU_1150823_0_0_0"/>
<dbReference type="EMBL" id="CP000473">
    <property type="protein sequence ID" value="ABJ87861.1"/>
    <property type="molecule type" value="Genomic_DNA"/>
</dbReference>
<protein>
    <recommendedName>
        <fullName evidence="1">Ice-binding protein C-terminal domain-containing protein</fullName>
    </recommendedName>
</protein>
<feature type="domain" description="Ice-binding protein C-terminal" evidence="1">
    <location>
        <begin position="210"/>
        <end position="230"/>
    </location>
</feature>
<dbReference type="InParanoid" id="Q01R59"/>
<dbReference type="Pfam" id="PF22825">
    <property type="entry name" value="HpiC1-like"/>
    <property type="match status" value="1"/>
</dbReference>
<dbReference type="Pfam" id="PF07589">
    <property type="entry name" value="PEP-CTERM"/>
    <property type="match status" value="1"/>
</dbReference>
<reference evidence="2" key="1">
    <citation type="submission" date="2006-10" db="EMBL/GenBank/DDBJ databases">
        <title>Complete sequence of Solibacter usitatus Ellin6076.</title>
        <authorList>
            <consortium name="US DOE Joint Genome Institute"/>
            <person name="Copeland A."/>
            <person name="Lucas S."/>
            <person name="Lapidus A."/>
            <person name="Barry K."/>
            <person name="Detter J.C."/>
            <person name="Glavina del Rio T."/>
            <person name="Hammon N."/>
            <person name="Israni S."/>
            <person name="Dalin E."/>
            <person name="Tice H."/>
            <person name="Pitluck S."/>
            <person name="Thompson L.S."/>
            <person name="Brettin T."/>
            <person name="Bruce D."/>
            <person name="Han C."/>
            <person name="Tapia R."/>
            <person name="Gilna P."/>
            <person name="Schmutz J."/>
            <person name="Larimer F."/>
            <person name="Land M."/>
            <person name="Hauser L."/>
            <person name="Kyrpides N."/>
            <person name="Mikhailova N."/>
            <person name="Janssen P.H."/>
            <person name="Kuske C.R."/>
            <person name="Richardson P."/>
        </authorList>
    </citation>
    <scope>NUCLEOTIDE SEQUENCE</scope>
    <source>
        <strain evidence="2">Ellin6076</strain>
    </source>
</reference>
<proteinExistence type="predicted"/>
<dbReference type="KEGG" id="sus:Acid_6948"/>
<sequence length="233" mass="24428" precursor="true">MSLRVIFGAFIVLFAAVSQGVASPIGISNPSFEIPYCGGTLDPVTCMPDSWTVYDPPGVFSGTFRPLSTAWDSIPDGVQVAFSNGGTLTQTLAATVAPNTTYTLSVWVSQRWSAGSFLPDIQLLAGSTPVIAMSNSNPGGAAPTTNPDGTYTWQDWIMSWTSSSAEPLIGQTLSIVLGSHALVGVDATQTDFDNVSLTANSGELLITTNPEPGMFVLVAGGLIGFGIRRRFVK</sequence>
<dbReference type="Gene3D" id="2.60.120.260">
    <property type="entry name" value="Galactose-binding domain-like"/>
    <property type="match status" value="1"/>
</dbReference>
<accession>Q01R59</accession>
<dbReference type="AlphaFoldDB" id="Q01R59"/>
<dbReference type="InterPro" id="IPR054720">
    <property type="entry name" value="HpiC1"/>
</dbReference>
<evidence type="ECO:0000259" key="1">
    <source>
        <dbReference type="Pfam" id="PF07589"/>
    </source>
</evidence>
<gene>
    <name evidence="2" type="ordered locus">Acid_6948</name>
</gene>
<dbReference type="STRING" id="234267.Acid_6948"/>
<dbReference type="OrthoDB" id="515955at2"/>
<evidence type="ECO:0000313" key="2">
    <source>
        <dbReference type="EMBL" id="ABJ87861.1"/>
    </source>
</evidence>
<dbReference type="InterPro" id="IPR013424">
    <property type="entry name" value="Ice-binding_C"/>
</dbReference>
<organism evidence="2">
    <name type="scientific">Solibacter usitatus (strain Ellin6076)</name>
    <dbReference type="NCBI Taxonomy" id="234267"/>
    <lineage>
        <taxon>Bacteria</taxon>
        <taxon>Pseudomonadati</taxon>
        <taxon>Acidobacteriota</taxon>
        <taxon>Terriglobia</taxon>
        <taxon>Bryobacterales</taxon>
        <taxon>Solibacteraceae</taxon>
        <taxon>Candidatus Solibacter</taxon>
    </lineage>
</organism>
<name>Q01R59_SOLUE</name>